<dbReference type="AlphaFoldDB" id="A0A9Q9CPV1"/>
<dbReference type="RefSeq" id="WP_212725110.1">
    <property type="nucleotide sequence ID" value="NZ_CP071250.1"/>
</dbReference>
<protein>
    <submittedName>
        <fullName evidence="2">Uncharacterized protein</fullName>
    </submittedName>
</protein>
<keyword evidence="1" id="KW-0175">Coiled coil</keyword>
<evidence type="ECO:0000313" key="2">
    <source>
        <dbReference type="EMBL" id="UUF08492.1"/>
    </source>
</evidence>
<reference evidence="2" key="1">
    <citation type="submission" date="2021-03" db="EMBL/GenBank/DDBJ databases">
        <title>Comparative Genomics and Metabolomics in the genus Turicibacter.</title>
        <authorList>
            <person name="Maki J."/>
            <person name="Looft T."/>
        </authorList>
    </citation>
    <scope>NUCLEOTIDE SEQUENCE</scope>
    <source>
        <strain evidence="2">ISU324</strain>
    </source>
</reference>
<evidence type="ECO:0000313" key="3">
    <source>
        <dbReference type="Proteomes" id="UP001058072"/>
    </source>
</evidence>
<organism evidence="2 3">
    <name type="scientific">Turicibacter bilis</name>
    <dbReference type="NCBI Taxonomy" id="2735723"/>
    <lineage>
        <taxon>Bacteria</taxon>
        <taxon>Bacillati</taxon>
        <taxon>Bacillota</taxon>
        <taxon>Erysipelotrichia</taxon>
        <taxon>Erysipelotrichales</taxon>
        <taxon>Turicibacteraceae</taxon>
        <taxon>Turicibacter</taxon>
    </lineage>
</organism>
<name>A0A9Q9CPV1_9FIRM</name>
<dbReference type="Proteomes" id="UP001058072">
    <property type="component" value="Chromosome"/>
</dbReference>
<dbReference type="EMBL" id="CP071250">
    <property type="protein sequence ID" value="UUF08492.1"/>
    <property type="molecule type" value="Genomic_DNA"/>
</dbReference>
<gene>
    <name evidence="2" type="ORF">J0J70_00095</name>
</gene>
<accession>A0A9Q9CPV1</accession>
<proteinExistence type="predicted"/>
<feature type="coiled-coil region" evidence="1">
    <location>
        <begin position="119"/>
        <end position="194"/>
    </location>
</feature>
<sequence>MKDVKLGRKPKYTNEFLINTLNAYFKKNPFEKIKLSKLERETGIPRHIWRDNEVIQELIHSLNNTSCIPARSERKFELPSADEIVSKHYGNKARLIENVQGLLDLVSDMYSDALKGSEFKELEKNYQRQIAELNETIAQKNRLIDNLNKEIDSLYLDSENPIKRKEKGLKTNLIEINAENIKKLSKDISEIEAEFEGLFD</sequence>
<evidence type="ECO:0000256" key="1">
    <source>
        <dbReference type="SAM" id="Coils"/>
    </source>
</evidence>